<name>A0AAW0E2R9_9AGAR</name>
<dbReference type="InterPro" id="IPR056884">
    <property type="entry name" value="NPHP3-like_N"/>
</dbReference>
<dbReference type="PANTHER" id="PTHR10039">
    <property type="entry name" value="AMELOGENIN"/>
    <property type="match status" value="1"/>
</dbReference>
<feature type="region of interest" description="Disordered" evidence="2">
    <location>
        <begin position="1"/>
        <end position="24"/>
    </location>
</feature>
<evidence type="ECO:0000256" key="1">
    <source>
        <dbReference type="ARBA" id="ARBA00022737"/>
    </source>
</evidence>
<evidence type="ECO:0000256" key="2">
    <source>
        <dbReference type="SAM" id="MobiDB-lite"/>
    </source>
</evidence>
<organism evidence="4 5">
    <name type="scientific">Favolaschia claudopus</name>
    <dbReference type="NCBI Taxonomy" id="2862362"/>
    <lineage>
        <taxon>Eukaryota</taxon>
        <taxon>Fungi</taxon>
        <taxon>Dikarya</taxon>
        <taxon>Basidiomycota</taxon>
        <taxon>Agaricomycotina</taxon>
        <taxon>Agaricomycetes</taxon>
        <taxon>Agaricomycetidae</taxon>
        <taxon>Agaricales</taxon>
        <taxon>Marasmiineae</taxon>
        <taxon>Mycenaceae</taxon>
        <taxon>Favolaschia</taxon>
    </lineage>
</organism>
<dbReference type="EMBL" id="JAWWNJ010000004">
    <property type="protein sequence ID" value="KAK7058070.1"/>
    <property type="molecule type" value="Genomic_DNA"/>
</dbReference>
<comment type="caution">
    <text evidence="4">The sequence shown here is derived from an EMBL/GenBank/DDBJ whole genome shotgun (WGS) entry which is preliminary data.</text>
</comment>
<dbReference type="AlphaFoldDB" id="A0AAW0E2R9"/>
<dbReference type="PANTHER" id="PTHR10039:SF14">
    <property type="entry name" value="NACHT DOMAIN-CONTAINING PROTEIN"/>
    <property type="match status" value="1"/>
</dbReference>
<proteinExistence type="predicted"/>
<sequence length="722" mass="82215">MRILHEAAANEASHDSGESYGRPPCHQDTRKEYLSRLDAWSCATECSKPLWMCGPAGTGKSSIAQSLCEQLHTRGCLGGGFFFKRGHPSRSNAQKLFPTLAYQLATVSPQFRAALAPCVAKNPALVGKSLPIQLQTLILQPYHDAASKHPFVMVIDGLDECEGENLQQHIMRCAMDAHSLSLRFLVVSRPESHIQAAVPPMSFDRLIIEGSFQDIRRYLGDEFEHIRTTHEAMLGTIQPWPDYKVINTLVGKSSGHFIYAATVIRFIGDRDWNPLERLDVVMGAGEPDADSNSPFAGLDQLYIQILKAVPSQFRLRRILAIASAQKEVWKLNSFNNFSVDNIAQILQTTPVNIHLTLCRLRSVMWIPKTDSERELFSWHHASFPDFLNNPERAGEFFLNATTRSRLAVNVIKVFCDSQCLSPSFEGPRHVAEHLEFNFITKTKLSSDMAKSLDCVNLDFFFGWRLTTNGGETKEVLNWLECQNAPRKLIQHWEDIVYMAKFDVLMMKLPATDTLMKPQELQNIRFDGVSPRLLRIIQLYALLEFSPNVANCCLAYVATVLDVCWPEMMTLSATALRSTGEDLHLDHMNDSTTLLIIDALKPHRIRESHPEATLEVVAKRLLLIRAHDLQFSKSWTCILRSCPPTEDLLYALRLFVMHRNFYNLYGLGRHIYHIRAWLMSCPSTPLDMLEKLNEVYIATAFDEQNYEADWMEWRQRNGFLQQV</sequence>
<dbReference type="SUPFAM" id="SSF52540">
    <property type="entry name" value="P-loop containing nucleoside triphosphate hydrolases"/>
    <property type="match status" value="1"/>
</dbReference>
<dbReference type="Gene3D" id="3.40.50.300">
    <property type="entry name" value="P-loop containing nucleotide triphosphate hydrolases"/>
    <property type="match status" value="1"/>
</dbReference>
<dbReference type="Pfam" id="PF24883">
    <property type="entry name" value="NPHP3_N"/>
    <property type="match status" value="1"/>
</dbReference>
<feature type="domain" description="Nephrocystin 3-like N-terminal" evidence="3">
    <location>
        <begin position="38"/>
        <end position="189"/>
    </location>
</feature>
<evidence type="ECO:0000313" key="5">
    <source>
        <dbReference type="Proteomes" id="UP001362999"/>
    </source>
</evidence>
<keyword evidence="1" id="KW-0677">Repeat</keyword>
<gene>
    <name evidence="4" type="ORF">R3P38DRAFT_1192878</name>
</gene>
<dbReference type="Proteomes" id="UP001362999">
    <property type="component" value="Unassembled WGS sequence"/>
</dbReference>
<protein>
    <recommendedName>
        <fullName evidence="3">Nephrocystin 3-like N-terminal domain-containing protein</fullName>
    </recommendedName>
</protein>
<evidence type="ECO:0000313" key="4">
    <source>
        <dbReference type="EMBL" id="KAK7058070.1"/>
    </source>
</evidence>
<accession>A0AAW0E2R9</accession>
<dbReference type="InterPro" id="IPR027417">
    <property type="entry name" value="P-loop_NTPase"/>
</dbReference>
<reference evidence="4 5" key="1">
    <citation type="journal article" date="2024" name="J Genomics">
        <title>Draft genome sequencing and assembly of Favolaschia claudopus CIRM-BRFM 2984 isolated from oak limbs.</title>
        <authorList>
            <person name="Navarro D."/>
            <person name="Drula E."/>
            <person name="Chaduli D."/>
            <person name="Cazenave R."/>
            <person name="Ahrendt S."/>
            <person name="Wang J."/>
            <person name="Lipzen A."/>
            <person name="Daum C."/>
            <person name="Barry K."/>
            <person name="Grigoriev I.V."/>
            <person name="Favel A."/>
            <person name="Rosso M.N."/>
            <person name="Martin F."/>
        </authorList>
    </citation>
    <scope>NUCLEOTIDE SEQUENCE [LARGE SCALE GENOMIC DNA]</scope>
    <source>
        <strain evidence="4 5">CIRM-BRFM 2984</strain>
    </source>
</reference>
<keyword evidence="5" id="KW-1185">Reference proteome</keyword>
<evidence type="ECO:0000259" key="3">
    <source>
        <dbReference type="Pfam" id="PF24883"/>
    </source>
</evidence>